<dbReference type="RefSeq" id="WP_137092049.1">
    <property type="nucleotide sequence ID" value="NZ_CP028923.1"/>
</dbReference>
<comment type="function">
    <text evidence="8">Catalyzes the NADPH-dependent reduction of glutamyl-tRNA(Glu) to glutamate 1-semialdehyde (GSA).</text>
</comment>
<dbReference type="InterPro" id="IPR036343">
    <property type="entry name" value="GluRdtase_N_sf"/>
</dbReference>
<dbReference type="SUPFAM" id="SSF69742">
    <property type="entry name" value="Glutamyl tRNA-reductase catalytic, N-terminal domain"/>
    <property type="match status" value="1"/>
</dbReference>
<evidence type="ECO:0000256" key="8">
    <source>
        <dbReference type="HAMAP-Rule" id="MF_00087"/>
    </source>
</evidence>
<dbReference type="Pfam" id="PF01488">
    <property type="entry name" value="Shikimate_DH"/>
    <property type="match status" value="1"/>
</dbReference>
<dbReference type="InterPro" id="IPR000343">
    <property type="entry name" value="4pyrrol_synth_GluRdtase"/>
</dbReference>
<evidence type="ECO:0000256" key="10">
    <source>
        <dbReference type="PIRSR" id="PIRSR000445-3"/>
    </source>
</evidence>
<evidence type="ECO:0000256" key="9">
    <source>
        <dbReference type="PIRSR" id="PIRSR000445-1"/>
    </source>
</evidence>
<evidence type="ECO:0000256" key="1">
    <source>
        <dbReference type="ARBA" id="ARBA00005059"/>
    </source>
</evidence>
<dbReference type="SUPFAM" id="SSF51735">
    <property type="entry name" value="NAD(P)-binding Rossmann-fold domains"/>
    <property type="match status" value="1"/>
</dbReference>
<feature type="binding site" evidence="8">
    <location>
        <position position="122"/>
    </location>
    <ligand>
        <name>substrate</name>
    </ligand>
</feature>
<keyword evidence="5 8" id="KW-0560">Oxidoreductase</keyword>
<comment type="domain">
    <text evidence="8">Possesses an unusual extended V-shaped dimeric structure with each monomer consisting of three distinct domains arranged along a curved 'spinal' alpha-helix. The N-terminal catalytic domain specifically recognizes the glutamate moiety of the substrate. The second domain is the NADPH-binding domain, and the third C-terminal domain is responsible for dimerization.</text>
</comment>
<evidence type="ECO:0000256" key="6">
    <source>
        <dbReference type="ARBA" id="ARBA00023244"/>
    </source>
</evidence>
<keyword evidence="6 8" id="KW-0627">Porphyrin biosynthesis</keyword>
<evidence type="ECO:0000256" key="11">
    <source>
        <dbReference type="RuleBase" id="RU000584"/>
    </source>
</evidence>
<feature type="domain" description="Tetrapyrrole biosynthesis glutamyl-tRNA reductase dimerisation" evidence="12">
    <location>
        <begin position="317"/>
        <end position="413"/>
    </location>
</feature>
<evidence type="ECO:0000259" key="13">
    <source>
        <dbReference type="Pfam" id="PF01488"/>
    </source>
</evidence>
<dbReference type="Pfam" id="PF00745">
    <property type="entry name" value="GlutR_dimer"/>
    <property type="match status" value="1"/>
</dbReference>
<gene>
    <name evidence="8 15" type="primary">hemA</name>
    <name evidence="15" type="ORF">DCC35_17860</name>
</gene>
<evidence type="ECO:0000256" key="5">
    <source>
        <dbReference type="ARBA" id="ARBA00023002"/>
    </source>
</evidence>
<evidence type="ECO:0000256" key="7">
    <source>
        <dbReference type="ARBA" id="ARBA00047464"/>
    </source>
</evidence>
<evidence type="ECO:0000313" key="15">
    <source>
        <dbReference type="EMBL" id="QCK16460.1"/>
    </source>
</evidence>
<dbReference type="AlphaFoldDB" id="A0A4D7JSH3"/>
<comment type="subunit">
    <text evidence="8">Homodimer.</text>
</comment>
<dbReference type="InterPro" id="IPR015895">
    <property type="entry name" value="4pyrrol_synth_GluRdtase_N"/>
</dbReference>
<dbReference type="GO" id="GO:0019353">
    <property type="term" value="P:protoporphyrinogen IX biosynthetic process from glutamate"/>
    <property type="evidence" value="ECO:0007669"/>
    <property type="project" value="TreeGrafter"/>
</dbReference>
<feature type="binding site" evidence="8">
    <location>
        <begin position="51"/>
        <end position="54"/>
    </location>
    <ligand>
        <name>substrate</name>
    </ligand>
</feature>
<proteinExistence type="inferred from homology"/>
<sequence length="422" mass="47514">MVKNFKSLALSYKSTPLEIREMVALSESEIKQLLARFKELTNGEDFLILSTCNRTEFYYSSEEILNNLIITELSLLKGLSNSKKLAEYFETIADNNLAVERLFRVSMGLEAQVVGDIQISNQVKRAYQWCADEEMAGPFLHRLMHTIFFTNKRVVQETPFRDGAASVSYASSELVEDLKNTMVNPTILVVGLGEIGIDVCRNLAGTTDCEIVVVNRTQSKADAMALECGFQSDKLENLPDLVDKAQIIISSVSSPEPIIIPEMIRHSVIAKYFIDLSVPRSIDTSIDNVSGCMVYGIDDIQAKATSALDRRLEAIPQVEEIITESITEFNDWAKEMVVSPTIKKFKSALEDIRKEELSRYLKKASEEEMKIAEQITKSMMQKIIKLPVIQLKAACKRGEADTLIDVLNDLFNLEKEEQKNLK</sequence>
<feature type="binding site" evidence="8">
    <location>
        <begin position="116"/>
        <end position="118"/>
    </location>
    <ligand>
        <name>substrate</name>
    </ligand>
</feature>
<comment type="miscellaneous">
    <text evidence="8">During catalysis, the active site Cys acts as a nucleophile attacking the alpha-carbonyl group of tRNA-bound glutamate with the formation of a thioester intermediate between enzyme and glutamate, and the concomitant release of tRNA(Glu). The thioester intermediate is finally reduced by direct hydride transfer from NADPH, to form the product GSA.</text>
</comment>
<evidence type="ECO:0000256" key="2">
    <source>
        <dbReference type="ARBA" id="ARBA00005916"/>
    </source>
</evidence>
<dbReference type="OrthoDB" id="110209at2"/>
<dbReference type="Proteomes" id="UP000298616">
    <property type="component" value="Chromosome"/>
</dbReference>
<keyword evidence="4 8" id="KW-0521">NADP</keyword>
<dbReference type="InterPro" id="IPR036453">
    <property type="entry name" value="GluRdtase_dimer_dom_sf"/>
</dbReference>
<dbReference type="InterPro" id="IPR006151">
    <property type="entry name" value="Shikm_DH/Glu-tRNA_Rdtase"/>
</dbReference>
<evidence type="ECO:0000313" key="16">
    <source>
        <dbReference type="Proteomes" id="UP000298616"/>
    </source>
</evidence>
<keyword evidence="16" id="KW-1185">Reference proteome</keyword>
<dbReference type="Gene3D" id="3.40.50.720">
    <property type="entry name" value="NAD(P)-binding Rossmann-like Domain"/>
    <property type="match status" value="1"/>
</dbReference>
<dbReference type="PANTHER" id="PTHR43013:SF1">
    <property type="entry name" value="GLUTAMYL-TRNA REDUCTASE"/>
    <property type="match status" value="1"/>
</dbReference>
<evidence type="ECO:0000259" key="14">
    <source>
        <dbReference type="Pfam" id="PF05201"/>
    </source>
</evidence>
<dbReference type="GO" id="GO:0008883">
    <property type="term" value="F:glutamyl-tRNA reductase activity"/>
    <property type="evidence" value="ECO:0007669"/>
    <property type="project" value="UniProtKB-UniRule"/>
</dbReference>
<evidence type="ECO:0000259" key="12">
    <source>
        <dbReference type="Pfam" id="PF00745"/>
    </source>
</evidence>
<dbReference type="EMBL" id="CP028923">
    <property type="protein sequence ID" value="QCK16460.1"/>
    <property type="molecule type" value="Genomic_DNA"/>
</dbReference>
<dbReference type="NCBIfam" id="TIGR01035">
    <property type="entry name" value="hemA"/>
    <property type="match status" value="1"/>
</dbReference>
<accession>A0A4D7JSH3</accession>
<dbReference type="Pfam" id="PF05201">
    <property type="entry name" value="GlutR_N"/>
    <property type="match status" value="1"/>
</dbReference>
<reference evidence="15 16" key="1">
    <citation type="submission" date="2018-04" db="EMBL/GenBank/DDBJ databases">
        <title>Complete genome uncultured novel isolate.</title>
        <authorList>
            <person name="Merlino G."/>
        </authorList>
    </citation>
    <scope>NUCLEOTIDE SEQUENCE [LARGE SCALE GENOMIC DNA]</scope>
    <source>
        <strain evidence="16">R1DC9</strain>
    </source>
</reference>
<name>A0A4D7JSH3_9BACT</name>
<feature type="active site" description="Nucleophile" evidence="8 9">
    <location>
        <position position="52"/>
    </location>
</feature>
<dbReference type="PIRSF" id="PIRSF000445">
    <property type="entry name" value="4pyrrol_synth_GluRdtase"/>
    <property type="match status" value="1"/>
</dbReference>
<dbReference type="GO" id="GO:0050661">
    <property type="term" value="F:NADP binding"/>
    <property type="evidence" value="ECO:0007669"/>
    <property type="project" value="InterPro"/>
</dbReference>
<dbReference type="InterPro" id="IPR015896">
    <property type="entry name" value="4pyrrol_synth_GluRdtase_dimer"/>
</dbReference>
<comment type="caution">
    <text evidence="8">Lacks conserved residue(s) required for the propagation of feature annotation.</text>
</comment>
<organism evidence="15 16">
    <name type="scientific">Mangrovivirga cuniculi</name>
    <dbReference type="NCBI Taxonomy" id="2715131"/>
    <lineage>
        <taxon>Bacteria</taxon>
        <taxon>Pseudomonadati</taxon>
        <taxon>Bacteroidota</taxon>
        <taxon>Cytophagia</taxon>
        <taxon>Cytophagales</taxon>
        <taxon>Mangrovivirgaceae</taxon>
        <taxon>Mangrovivirga</taxon>
    </lineage>
</organism>
<dbReference type="SUPFAM" id="SSF69075">
    <property type="entry name" value="Glutamyl tRNA-reductase dimerization domain"/>
    <property type="match status" value="1"/>
</dbReference>
<dbReference type="EC" id="1.2.1.70" evidence="3 8"/>
<comment type="similarity">
    <text evidence="2 8 11">Belongs to the glutamyl-tRNA reductase family.</text>
</comment>
<dbReference type="KEGG" id="fpf:DCC35_17860"/>
<protein>
    <recommendedName>
        <fullName evidence="3 8">Glutamyl-tRNA reductase</fullName>
        <shortName evidence="8">GluTR</shortName>
        <ecNumber evidence="3 8">1.2.1.70</ecNumber>
    </recommendedName>
</protein>
<feature type="binding site" evidence="8 10">
    <location>
        <begin position="191"/>
        <end position="196"/>
    </location>
    <ligand>
        <name>NADP(+)</name>
        <dbReference type="ChEBI" id="CHEBI:58349"/>
    </ligand>
</feature>
<comment type="catalytic activity">
    <reaction evidence="7 8 11">
        <text>(S)-4-amino-5-oxopentanoate + tRNA(Glu) + NADP(+) = L-glutamyl-tRNA(Glu) + NADPH + H(+)</text>
        <dbReference type="Rhea" id="RHEA:12344"/>
        <dbReference type="Rhea" id="RHEA-COMP:9663"/>
        <dbReference type="Rhea" id="RHEA-COMP:9680"/>
        <dbReference type="ChEBI" id="CHEBI:15378"/>
        <dbReference type="ChEBI" id="CHEBI:57501"/>
        <dbReference type="ChEBI" id="CHEBI:57783"/>
        <dbReference type="ChEBI" id="CHEBI:58349"/>
        <dbReference type="ChEBI" id="CHEBI:78442"/>
        <dbReference type="ChEBI" id="CHEBI:78520"/>
        <dbReference type="EC" id="1.2.1.70"/>
    </reaction>
</comment>
<feature type="domain" description="Quinate/shikimate 5-dehydrogenase/glutamyl-tRNA reductase" evidence="13">
    <location>
        <begin position="174"/>
        <end position="301"/>
    </location>
</feature>
<evidence type="ECO:0000256" key="4">
    <source>
        <dbReference type="ARBA" id="ARBA00022857"/>
    </source>
</evidence>
<dbReference type="HAMAP" id="MF_00087">
    <property type="entry name" value="Glu_tRNA_reductase"/>
    <property type="match status" value="1"/>
</dbReference>
<comment type="pathway">
    <text evidence="1 8 11">Porphyrin-containing compound metabolism; protoporphyrin-IX biosynthesis; 5-aminolevulinate from L-glutamyl-tRNA(Glu): step 1/2.</text>
</comment>
<dbReference type="InterPro" id="IPR036291">
    <property type="entry name" value="NAD(P)-bd_dom_sf"/>
</dbReference>
<feature type="domain" description="Glutamyl-tRNA reductase N-terminal" evidence="14">
    <location>
        <begin position="9"/>
        <end position="158"/>
    </location>
</feature>
<dbReference type="UniPathway" id="UPA00251">
    <property type="reaction ID" value="UER00316"/>
</dbReference>
<evidence type="ECO:0000256" key="3">
    <source>
        <dbReference type="ARBA" id="ARBA00012970"/>
    </source>
</evidence>
<dbReference type="PANTHER" id="PTHR43013">
    <property type="entry name" value="GLUTAMYL-TRNA REDUCTASE"/>
    <property type="match status" value="1"/>
</dbReference>
<dbReference type="Gene3D" id="3.30.460.30">
    <property type="entry name" value="Glutamyl-tRNA reductase, N-terminal domain"/>
    <property type="match status" value="1"/>
</dbReference>